<name>A0ACB8DCU2_DERSI</name>
<dbReference type="Proteomes" id="UP000821865">
    <property type="component" value="Chromosome 2"/>
</dbReference>
<keyword evidence="2" id="KW-1185">Reference proteome</keyword>
<dbReference type="EMBL" id="CM023471">
    <property type="protein sequence ID" value="KAH7965861.1"/>
    <property type="molecule type" value="Genomic_DNA"/>
</dbReference>
<gene>
    <name evidence="1" type="ORF">HPB49_011608</name>
</gene>
<accession>A0ACB8DCU2</accession>
<comment type="caution">
    <text evidence="1">The sequence shown here is derived from an EMBL/GenBank/DDBJ whole genome shotgun (WGS) entry which is preliminary data.</text>
</comment>
<organism evidence="1 2">
    <name type="scientific">Dermacentor silvarum</name>
    <name type="common">Tick</name>
    <dbReference type="NCBI Taxonomy" id="543639"/>
    <lineage>
        <taxon>Eukaryota</taxon>
        <taxon>Metazoa</taxon>
        <taxon>Ecdysozoa</taxon>
        <taxon>Arthropoda</taxon>
        <taxon>Chelicerata</taxon>
        <taxon>Arachnida</taxon>
        <taxon>Acari</taxon>
        <taxon>Parasitiformes</taxon>
        <taxon>Ixodida</taxon>
        <taxon>Ixodoidea</taxon>
        <taxon>Ixodidae</taxon>
        <taxon>Rhipicephalinae</taxon>
        <taxon>Dermacentor</taxon>
    </lineage>
</organism>
<evidence type="ECO:0000313" key="2">
    <source>
        <dbReference type="Proteomes" id="UP000821865"/>
    </source>
</evidence>
<evidence type="ECO:0000313" key="1">
    <source>
        <dbReference type="EMBL" id="KAH7965861.1"/>
    </source>
</evidence>
<protein>
    <submittedName>
        <fullName evidence="1">Uncharacterized protein</fullName>
    </submittedName>
</protein>
<reference evidence="1" key="1">
    <citation type="submission" date="2020-05" db="EMBL/GenBank/DDBJ databases">
        <title>Large-scale comparative analyses of tick genomes elucidate their genetic diversity and vector capacities.</title>
        <authorList>
            <person name="Jia N."/>
            <person name="Wang J."/>
            <person name="Shi W."/>
            <person name="Du L."/>
            <person name="Sun Y."/>
            <person name="Zhan W."/>
            <person name="Jiang J."/>
            <person name="Wang Q."/>
            <person name="Zhang B."/>
            <person name="Ji P."/>
            <person name="Sakyi L.B."/>
            <person name="Cui X."/>
            <person name="Yuan T."/>
            <person name="Jiang B."/>
            <person name="Yang W."/>
            <person name="Lam T.T.-Y."/>
            <person name="Chang Q."/>
            <person name="Ding S."/>
            <person name="Wang X."/>
            <person name="Zhu J."/>
            <person name="Ruan X."/>
            <person name="Zhao L."/>
            <person name="Wei J."/>
            <person name="Que T."/>
            <person name="Du C."/>
            <person name="Cheng J."/>
            <person name="Dai P."/>
            <person name="Han X."/>
            <person name="Huang E."/>
            <person name="Gao Y."/>
            <person name="Liu J."/>
            <person name="Shao H."/>
            <person name="Ye R."/>
            <person name="Li L."/>
            <person name="Wei W."/>
            <person name="Wang X."/>
            <person name="Wang C."/>
            <person name="Yang T."/>
            <person name="Huo Q."/>
            <person name="Li W."/>
            <person name="Guo W."/>
            <person name="Chen H."/>
            <person name="Zhou L."/>
            <person name="Ni X."/>
            <person name="Tian J."/>
            <person name="Zhou Y."/>
            <person name="Sheng Y."/>
            <person name="Liu T."/>
            <person name="Pan Y."/>
            <person name="Xia L."/>
            <person name="Li J."/>
            <person name="Zhao F."/>
            <person name="Cao W."/>
        </authorList>
    </citation>
    <scope>NUCLEOTIDE SEQUENCE</scope>
    <source>
        <strain evidence="1">Dsil-2018</strain>
    </source>
</reference>
<sequence>MLIPVQPYYRTILACGKGGVVGHRMDTCANPRPDMCGLCGQQIPLVEDGVRVPHECVPVCSVCGGAHTTNSRACTAKYRKSTVAAQRGGKFKMTTKKRHQLQRPGGPPRWDIAKTDKAAPPTGGVGKQPSTPPPPHGGIGKQPTAPPCCEAGAWANTVKNGNQVSGGRQGCLLMPPYPTPCSAEQNIIANLQVQIEALQKRLAAAKAKETQPVSLSPQ</sequence>
<proteinExistence type="predicted"/>